<evidence type="ECO:0000313" key="2">
    <source>
        <dbReference type="EMBL" id="VEL40979.1"/>
    </source>
</evidence>
<feature type="compositionally biased region" description="Basic residues" evidence="1">
    <location>
        <begin position="121"/>
        <end position="134"/>
    </location>
</feature>
<comment type="caution">
    <text evidence="2">The sequence shown here is derived from an EMBL/GenBank/DDBJ whole genome shotgun (WGS) entry which is preliminary data.</text>
</comment>
<accession>A0A3S5C7T1</accession>
<evidence type="ECO:0000256" key="1">
    <source>
        <dbReference type="SAM" id="MobiDB-lite"/>
    </source>
</evidence>
<gene>
    <name evidence="2" type="ORF">PXEA_LOCUS34419</name>
</gene>
<protein>
    <submittedName>
        <fullName evidence="2">Uncharacterized protein</fullName>
    </submittedName>
</protein>
<sequence length="200" mass="22428">MSTSVKRNKLGFSGRSRTEELIKWWTGNGPELSANQTAALVLNNEKLQNEEKEKRDGAYTRNYSILEVAYRPRLTCIPLSATAAGRLGRLQTGHRQSRAVDWPGSEQRLNGDVSGGNKGSVGHRRRRCSNPGRRNRFRAGLSGLGKRYICCRADWSGGGRRRRRGLQRRVGKAYGSKYKKYEETRSKKIIGLGGGKFRGD</sequence>
<dbReference type="AlphaFoldDB" id="A0A3S5C7T1"/>
<reference evidence="2" key="1">
    <citation type="submission" date="2018-11" db="EMBL/GenBank/DDBJ databases">
        <authorList>
            <consortium name="Pathogen Informatics"/>
        </authorList>
    </citation>
    <scope>NUCLEOTIDE SEQUENCE</scope>
</reference>
<keyword evidence="3" id="KW-1185">Reference proteome</keyword>
<organism evidence="2 3">
    <name type="scientific">Protopolystoma xenopodis</name>
    <dbReference type="NCBI Taxonomy" id="117903"/>
    <lineage>
        <taxon>Eukaryota</taxon>
        <taxon>Metazoa</taxon>
        <taxon>Spiralia</taxon>
        <taxon>Lophotrochozoa</taxon>
        <taxon>Platyhelminthes</taxon>
        <taxon>Monogenea</taxon>
        <taxon>Polyopisthocotylea</taxon>
        <taxon>Polystomatidea</taxon>
        <taxon>Polystomatidae</taxon>
        <taxon>Protopolystoma</taxon>
    </lineage>
</organism>
<feature type="region of interest" description="Disordered" evidence="1">
    <location>
        <begin position="104"/>
        <end position="134"/>
    </location>
</feature>
<name>A0A3S5C7T1_9PLAT</name>
<dbReference type="EMBL" id="CAAALY010267305">
    <property type="protein sequence ID" value="VEL40979.1"/>
    <property type="molecule type" value="Genomic_DNA"/>
</dbReference>
<evidence type="ECO:0000313" key="3">
    <source>
        <dbReference type="Proteomes" id="UP000784294"/>
    </source>
</evidence>
<proteinExistence type="predicted"/>
<dbReference type="Proteomes" id="UP000784294">
    <property type="component" value="Unassembled WGS sequence"/>
</dbReference>